<dbReference type="OrthoDB" id="5988713at2759"/>
<proteinExistence type="predicted"/>
<gene>
    <name evidence="1" type="ORF">EZS28_029501</name>
</gene>
<protein>
    <submittedName>
        <fullName evidence="1">Uncharacterized protein</fullName>
    </submittedName>
</protein>
<name>A0A5J4UXZ5_9EUKA</name>
<dbReference type="AlphaFoldDB" id="A0A5J4UXZ5"/>
<dbReference type="Proteomes" id="UP000324800">
    <property type="component" value="Unassembled WGS sequence"/>
</dbReference>
<evidence type="ECO:0000313" key="2">
    <source>
        <dbReference type="Proteomes" id="UP000324800"/>
    </source>
</evidence>
<reference evidence="1 2" key="1">
    <citation type="submission" date="2019-03" db="EMBL/GenBank/DDBJ databases">
        <title>Single cell metagenomics reveals metabolic interactions within the superorganism composed of flagellate Streblomastix strix and complex community of Bacteroidetes bacteria on its surface.</title>
        <authorList>
            <person name="Treitli S.C."/>
            <person name="Kolisko M."/>
            <person name="Husnik F."/>
            <person name="Keeling P."/>
            <person name="Hampl V."/>
        </authorList>
    </citation>
    <scope>NUCLEOTIDE SEQUENCE [LARGE SCALE GENOMIC DNA]</scope>
    <source>
        <strain evidence="1">ST1C</strain>
    </source>
</reference>
<organism evidence="1 2">
    <name type="scientific">Streblomastix strix</name>
    <dbReference type="NCBI Taxonomy" id="222440"/>
    <lineage>
        <taxon>Eukaryota</taxon>
        <taxon>Metamonada</taxon>
        <taxon>Preaxostyla</taxon>
        <taxon>Oxymonadida</taxon>
        <taxon>Streblomastigidae</taxon>
        <taxon>Streblomastix</taxon>
    </lineage>
</organism>
<comment type="caution">
    <text evidence="1">The sequence shown here is derived from an EMBL/GenBank/DDBJ whole genome shotgun (WGS) entry which is preliminary data.</text>
</comment>
<evidence type="ECO:0000313" key="1">
    <source>
        <dbReference type="EMBL" id="KAA6374972.1"/>
    </source>
</evidence>
<accession>A0A5J4UXZ5</accession>
<dbReference type="EMBL" id="SNRW01011573">
    <property type="protein sequence ID" value="KAA6374972.1"/>
    <property type="molecule type" value="Genomic_DNA"/>
</dbReference>
<sequence length="116" mass="13335">MPDIKADVAADGSAIAAKRYKEHLRIAEAKRLFQRIYGKQLMTIIKHYEVPVIRFNSSKFDVALSRKYLQSNEWDETAMSYQSSTISLQFIYSLTNGLNPSCFENVITHQVSQIMK</sequence>